<dbReference type="InterPro" id="IPR053860">
    <property type="entry name" value="DUF6932"/>
</dbReference>
<dbReference type="Proteomes" id="UP001172721">
    <property type="component" value="Unassembled WGS sequence"/>
</dbReference>
<protein>
    <submittedName>
        <fullName evidence="1">Uncharacterized protein</fullName>
    </submittedName>
</protein>
<dbReference type="Pfam" id="PF22014">
    <property type="entry name" value="DUF6932"/>
    <property type="match status" value="1"/>
</dbReference>
<dbReference type="RefSeq" id="WP_301165968.1">
    <property type="nucleotide sequence ID" value="NZ_JAUHTR010000004.1"/>
</dbReference>
<name>A0ABT8HWS5_9BACL</name>
<organism evidence="1 2">
    <name type="scientific">Fictibacillus fluitans</name>
    <dbReference type="NCBI Taxonomy" id="3058422"/>
    <lineage>
        <taxon>Bacteria</taxon>
        <taxon>Bacillati</taxon>
        <taxon>Bacillota</taxon>
        <taxon>Bacilli</taxon>
        <taxon>Bacillales</taxon>
        <taxon>Fictibacillaceae</taxon>
        <taxon>Fictibacillus</taxon>
    </lineage>
</organism>
<keyword evidence="2" id="KW-1185">Reference proteome</keyword>
<sequence>MIRLNEDGLLPPDDYHMTINELKRSLLVHGPGDDSPWDYAKRLYLVNNLEVLVKELWSVGIDEIFIDGSFVEDKASPGDIDGYFVADPQTLPDIVRELNKQNPYKI</sequence>
<dbReference type="EMBL" id="JAUHTR010000004">
    <property type="protein sequence ID" value="MDN4524930.1"/>
    <property type="molecule type" value="Genomic_DNA"/>
</dbReference>
<gene>
    <name evidence="1" type="ORF">QYB97_10605</name>
</gene>
<comment type="caution">
    <text evidence="1">The sequence shown here is derived from an EMBL/GenBank/DDBJ whole genome shotgun (WGS) entry which is preliminary data.</text>
</comment>
<evidence type="ECO:0000313" key="1">
    <source>
        <dbReference type="EMBL" id="MDN4524930.1"/>
    </source>
</evidence>
<proteinExistence type="predicted"/>
<evidence type="ECO:0000313" key="2">
    <source>
        <dbReference type="Proteomes" id="UP001172721"/>
    </source>
</evidence>
<accession>A0ABT8HWS5</accession>
<reference evidence="1" key="1">
    <citation type="submission" date="2023-07" db="EMBL/GenBank/DDBJ databases">
        <title>Fictibacillus sp. isolated from freshwater pond.</title>
        <authorList>
            <person name="Kirdat K."/>
            <person name="Bhat A."/>
            <person name="Mourya A."/>
            <person name="Yadav A."/>
        </authorList>
    </citation>
    <scope>NUCLEOTIDE SEQUENCE</scope>
    <source>
        <strain evidence="1">NE201</strain>
    </source>
</reference>